<evidence type="ECO:0000256" key="1">
    <source>
        <dbReference type="SAM" id="Coils"/>
    </source>
</evidence>
<sequence>MMMIKNSVDPLHKEEKTLTELCAFLELKLDQPYALELTEYLKYFERIYPQLFKANESTKNKNIPVHQFKKLVPNNDPIIKNSLWENPENSLPPAELSLLKQNASTIFDIKKEFDEEVKKLKANLSFIKKKQNSQSIAINPKVKSKTNENKEIIKRAKNHYSATLDLLFELNTDLMYSLPKNLQTTLINRQNGIAKKDTFERNLVKDVYKIFVIDYLEKLRADIYVGDYLRKESLLEEEHQNAFIKNRTVRILINSLVINHCYERLIDLDSRKRALEQSLAILKNIGRIYPNNNTVFDFIVQNCASRAIDTSIYAVAPPPTSELDIQPFVETLEKKIDNYQTRIKHCNNKIKQLKDEISTFENQSFFTELRNPTIKINLDNLCEWLQGEKYNKLRQGTKPQKP</sequence>
<dbReference type="RefSeq" id="WP_171545038.1">
    <property type="nucleotide sequence ID" value="NZ_JABERG010000023.1"/>
</dbReference>
<evidence type="ECO:0000313" key="2">
    <source>
        <dbReference type="EMBL" id="NNH88848.1"/>
    </source>
</evidence>
<proteinExistence type="predicted"/>
<protein>
    <submittedName>
        <fullName evidence="2">Uncharacterized protein</fullName>
    </submittedName>
</protein>
<dbReference type="EMBL" id="JABERG010000023">
    <property type="protein sequence ID" value="NNH88848.1"/>
    <property type="molecule type" value="Genomic_DNA"/>
</dbReference>
<keyword evidence="3" id="KW-1185">Reference proteome</keyword>
<evidence type="ECO:0000313" key="3">
    <source>
        <dbReference type="Proteomes" id="UP000546536"/>
    </source>
</evidence>
<accession>A0ABX1V8V7</accession>
<keyword evidence="1" id="KW-0175">Coiled coil</keyword>
<reference evidence="2 3" key="1">
    <citation type="submission" date="2020-04" db="EMBL/GenBank/DDBJ databases">
        <title>Acinetobacter Taxon 24.</title>
        <authorList>
            <person name="Nemec A."/>
            <person name="Radolfova-Krizova L."/>
            <person name="Higgins P.G."/>
            <person name="Spanelova P."/>
        </authorList>
    </citation>
    <scope>NUCLEOTIDE SEQUENCE [LARGE SCALE GENOMIC DNA]</scope>
    <source>
        <strain evidence="2 3">ANC 4279</strain>
    </source>
</reference>
<feature type="coiled-coil region" evidence="1">
    <location>
        <begin position="329"/>
        <end position="363"/>
    </location>
</feature>
<dbReference type="Proteomes" id="UP000546536">
    <property type="component" value="Unassembled WGS sequence"/>
</dbReference>
<comment type="caution">
    <text evidence="2">The sequence shown here is derived from an EMBL/GenBank/DDBJ whole genome shotgun (WGS) entry which is preliminary data.</text>
</comment>
<organism evidence="2 3">
    <name type="scientific">Acinetobacter terrae</name>
    <dbReference type="NCBI Taxonomy" id="2731247"/>
    <lineage>
        <taxon>Bacteria</taxon>
        <taxon>Pseudomonadati</taxon>
        <taxon>Pseudomonadota</taxon>
        <taxon>Gammaproteobacteria</taxon>
        <taxon>Moraxellales</taxon>
        <taxon>Moraxellaceae</taxon>
        <taxon>Acinetobacter</taxon>
        <taxon>Acinetobacter Taxon 24</taxon>
    </lineage>
</organism>
<name>A0ABX1V8V7_9GAMM</name>
<gene>
    <name evidence="2" type="ORF">HLH13_14285</name>
</gene>